<proteinExistence type="predicted"/>
<reference evidence="1" key="1">
    <citation type="submission" date="2020-04" db="EMBL/GenBank/DDBJ databases">
        <title>Genome Assembly and Annotation of Botryosphaeria dothidea sdau 11-99, a Latent Pathogen of Apple Fruit Ring Rot in China.</title>
        <authorList>
            <person name="Yu C."/>
            <person name="Diao Y."/>
            <person name="Lu Q."/>
            <person name="Zhao J."/>
            <person name="Cui S."/>
            <person name="Peng C."/>
            <person name="He B."/>
            <person name="Liu H."/>
        </authorList>
    </citation>
    <scope>NUCLEOTIDE SEQUENCE [LARGE SCALE GENOMIC DNA]</scope>
    <source>
        <strain evidence="1">Sdau11-99</strain>
    </source>
</reference>
<dbReference type="Proteomes" id="UP000572817">
    <property type="component" value="Unassembled WGS sequence"/>
</dbReference>
<evidence type="ECO:0000313" key="2">
    <source>
        <dbReference type="Proteomes" id="UP000572817"/>
    </source>
</evidence>
<gene>
    <name evidence="1" type="ORF">GTA08_BOTSDO01542</name>
</gene>
<organism evidence="1 2">
    <name type="scientific">Botryosphaeria dothidea</name>
    <dbReference type="NCBI Taxonomy" id="55169"/>
    <lineage>
        <taxon>Eukaryota</taxon>
        <taxon>Fungi</taxon>
        <taxon>Dikarya</taxon>
        <taxon>Ascomycota</taxon>
        <taxon>Pezizomycotina</taxon>
        <taxon>Dothideomycetes</taxon>
        <taxon>Dothideomycetes incertae sedis</taxon>
        <taxon>Botryosphaeriales</taxon>
        <taxon>Botryosphaeriaceae</taxon>
        <taxon>Botryosphaeria</taxon>
    </lineage>
</organism>
<dbReference type="EMBL" id="WWBZ02000001">
    <property type="protein sequence ID" value="KAF4314060.1"/>
    <property type="molecule type" value="Genomic_DNA"/>
</dbReference>
<accession>A0A8H4J695</accession>
<sequence length="188" mass="21179">MADHPWIAISLFEGDRWRVEEWTSAFPSLSLSDTQSPELIAMIGGSAKSKLLRELIATHAVSQLGPHSTVHLWAEPRSYQWDTPRIFLDCELHRERLSMTQQHHAKKLPKRHRDISWAGQYGHAEIAHILYNRVLAPLSSVVCYFASDLGGLRGVAKLLAQLLIFDMPGNRLRPDALPRALIVVDTSS</sequence>
<protein>
    <submittedName>
        <fullName evidence="1">Uncharacterized protein</fullName>
    </submittedName>
</protein>
<dbReference type="AlphaFoldDB" id="A0A8H4J695"/>
<name>A0A8H4J695_9PEZI</name>
<dbReference type="OrthoDB" id="194358at2759"/>
<comment type="caution">
    <text evidence="1">The sequence shown here is derived from an EMBL/GenBank/DDBJ whole genome shotgun (WGS) entry which is preliminary data.</text>
</comment>
<evidence type="ECO:0000313" key="1">
    <source>
        <dbReference type="EMBL" id="KAF4314060.1"/>
    </source>
</evidence>
<keyword evidence="2" id="KW-1185">Reference proteome</keyword>